<reference evidence="2" key="1">
    <citation type="submission" date="2019-04" db="EMBL/GenBank/DDBJ databases">
        <authorList>
            <consortium name="Science for Life Laboratories"/>
        </authorList>
    </citation>
    <scope>NUCLEOTIDE SEQUENCE</scope>
    <source>
        <strain evidence="2">MBLW1</strain>
    </source>
</reference>
<accession>A0A6C2YHA8</accession>
<name>A0A6C2YHA8_9BACT</name>
<dbReference type="KEGG" id="tim:GMBLW1_30500"/>
<organism evidence="2">
    <name type="scientific">Tuwongella immobilis</name>
    <dbReference type="NCBI Taxonomy" id="692036"/>
    <lineage>
        <taxon>Bacteria</taxon>
        <taxon>Pseudomonadati</taxon>
        <taxon>Planctomycetota</taxon>
        <taxon>Planctomycetia</taxon>
        <taxon>Gemmatales</taxon>
        <taxon>Gemmataceae</taxon>
        <taxon>Tuwongella</taxon>
    </lineage>
</organism>
<dbReference type="RefSeq" id="WP_162656073.1">
    <property type="nucleotide sequence ID" value="NZ_LR593887.1"/>
</dbReference>
<proteinExistence type="predicted"/>
<dbReference type="AlphaFoldDB" id="A0A6C2YHA8"/>
<dbReference type="SMART" id="SM00240">
    <property type="entry name" value="FHA"/>
    <property type="match status" value="1"/>
</dbReference>
<dbReference type="SUPFAM" id="SSF49879">
    <property type="entry name" value="SMAD/FHA domain"/>
    <property type="match status" value="1"/>
</dbReference>
<dbReference type="InterPro" id="IPR000253">
    <property type="entry name" value="FHA_dom"/>
</dbReference>
<feature type="domain" description="FHA" evidence="1">
    <location>
        <begin position="24"/>
        <end position="73"/>
    </location>
</feature>
<dbReference type="InterPro" id="IPR050923">
    <property type="entry name" value="Cell_Proc_Reg/RNA_Proc"/>
</dbReference>
<sequence length="137" mass="15309">MMKPQGQLVPLGGGDAIPLTKPVLTVGRRESCDICLRFPNVSSLHCELTYRGGIWYIRDLKSTNGVKVNHEKISTPKVLRPGDLVTIAKMGYRIEYVMASDSQEALEEILAEEGDFMKQSLLERAGLTRRRSTNDDD</sequence>
<dbReference type="Gene3D" id="2.60.200.20">
    <property type="match status" value="1"/>
</dbReference>
<dbReference type="EMBL" id="LR593887">
    <property type="protein sequence ID" value="VTR97238.1"/>
    <property type="molecule type" value="Genomic_DNA"/>
</dbReference>
<dbReference type="InterPro" id="IPR008984">
    <property type="entry name" value="SMAD_FHA_dom_sf"/>
</dbReference>
<dbReference type="CDD" id="cd00060">
    <property type="entry name" value="FHA"/>
    <property type="match status" value="1"/>
</dbReference>
<dbReference type="Proteomes" id="UP000464378">
    <property type="component" value="Chromosome"/>
</dbReference>
<protein>
    <recommendedName>
        <fullName evidence="1">FHA domain-containing protein</fullName>
    </recommendedName>
</protein>
<dbReference type="Pfam" id="PF00498">
    <property type="entry name" value="FHA"/>
    <property type="match status" value="1"/>
</dbReference>
<keyword evidence="3" id="KW-1185">Reference proteome</keyword>
<dbReference type="PROSITE" id="PS50006">
    <property type="entry name" value="FHA_DOMAIN"/>
    <property type="match status" value="1"/>
</dbReference>
<evidence type="ECO:0000259" key="1">
    <source>
        <dbReference type="PROSITE" id="PS50006"/>
    </source>
</evidence>
<evidence type="ECO:0000313" key="2">
    <source>
        <dbReference type="EMBL" id="VIP00910.1"/>
    </source>
</evidence>
<dbReference type="InParanoid" id="A0A6C2YHA8"/>
<evidence type="ECO:0000313" key="3">
    <source>
        <dbReference type="Proteomes" id="UP000464378"/>
    </source>
</evidence>
<dbReference type="EMBL" id="LR586016">
    <property type="protein sequence ID" value="VIP00910.1"/>
    <property type="molecule type" value="Genomic_DNA"/>
</dbReference>
<gene>
    <name evidence="2" type="ORF">GMBLW1_30500</name>
</gene>
<dbReference type="PANTHER" id="PTHR23308">
    <property type="entry name" value="NUCLEAR INHIBITOR OF PROTEIN PHOSPHATASE-1"/>
    <property type="match status" value="1"/>
</dbReference>